<protein>
    <submittedName>
        <fullName evidence="1">Uncharacterized protein</fullName>
    </submittedName>
</protein>
<reference evidence="2" key="1">
    <citation type="journal article" date="2022" name="Mol. Ecol. Resour.">
        <title>The genomes of chicory, endive, great burdock and yacon provide insights into Asteraceae palaeo-polyploidization history and plant inulin production.</title>
        <authorList>
            <person name="Fan W."/>
            <person name="Wang S."/>
            <person name="Wang H."/>
            <person name="Wang A."/>
            <person name="Jiang F."/>
            <person name="Liu H."/>
            <person name="Zhao H."/>
            <person name="Xu D."/>
            <person name="Zhang Y."/>
        </authorList>
    </citation>
    <scope>NUCLEOTIDE SEQUENCE [LARGE SCALE GENOMIC DNA]</scope>
    <source>
        <strain evidence="2">cv. Niubang</strain>
    </source>
</reference>
<dbReference type="EMBL" id="CM042055">
    <property type="protein sequence ID" value="KAI3702254.1"/>
    <property type="molecule type" value="Genomic_DNA"/>
</dbReference>
<comment type="caution">
    <text evidence="1">The sequence shown here is derived from an EMBL/GenBank/DDBJ whole genome shotgun (WGS) entry which is preliminary data.</text>
</comment>
<organism evidence="1 2">
    <name type="scientific">Arctium lappa</name>
    <name type="common">Greater burdock</name>
    <name type="synonym">Lappa major</name>
    <dbReference type="NCBI Taxonomy" id="4217"/>
    <lineage>
        <taxon>Eukaryota</taxon>
        <taxon>Viridiplantae</taxon>
        <taxon>Streptophyta</taxon>
        <taxon>Embryophyta</taxon>
        <taxon>Tracheophyta</taxon>
        <taxon>Spermatophyta</taxon>
        <taxon>Magnoliopsida</taxon>
        <taxon>eudicotyledons</taxon>
        <taxon>Gunneridae</taxon>
        <taxon>Pentapetalae</taxon>
        <taxon>asterids</taxon>
        <taxon>campanulids</taxon>
        <taxon>Asterales</taxon>
        <taxon>Asteraceae</taxon>
        <taxon>Carduoideae</taxon>
        <taxon>Cardueae</taxon>
        <taxon>Arctiinae</taxon>
        <taxon>Arctium</taxon>
    </lineage>
</organism>
<keyword evidence="2" id="KW-1185">Reference proteome</keyword>
<accession>A0ACB8ZWA2</accession>
<evidence type="ECO:0000313" key="2">
    <source>
        <dbReference type="Proteomes" id="UP001055879"/>
    </source>
</evidence>
<reference evidence="1 2" key="2">
    <citation type="journal article" date="2022" name="Mol. Ecol. Resour.">
        <title>The genomes of chicory, endive, great burdock and yacon provide insights into Asteraceae paleo-polyploidization history and plant inulin production.</title>
        <authorList>
            <person name="Fan W."/>
            <person name="Wang S."/>
            <person name="Wang H."/>
            <person name="Wang A."/>
            <person name="Jiang F."/>
            <person name="Liu H."/>
            <person name="Zhao H."/>
            <person name="Xu D."/>
            <person name="Zhang Y."/>
        </authorList>
    </citation>
    <scope>NUCLEOTIDE SEQUENCE [LARGE SCALE GENOMIC DNA]</scope>
    <source>
        <strain evidence="2">cv. Niubang</strain>
    </source>
</reference>
<evidence type="ECO:0000313" key="1">
    <source>
        <dbReference type="EMBL" id="KAI3702254.1"/>
    </source>
</evidence>
<name>A0ACB8ZWA2_ARCLA</name>
<gene>
    <name evidence="1" type="ORF">L6452_27985</name>
</gene>
<dbReference type="Proteomes" id="UP001055879">
    <property type="component" value="Linkage Group LG09"/>
</dbReference>
<sequence>MAISTYFLLLLIPYAASITFNLTNIGPNNLNHDIEITSDGSSISDEGIQLTPYGNRSDSLWRAGRATYINKLHLWDNTSRELASFTTDITFVIESSDNENKYSDGLTFFLAEDNSVVIPGASMGLPINNTTNVMINPFVAVEFDSFGSDDWDPKDSNNTLLDDHVGININSLASVTSRKWFSNIPGGRLCKTWITYDSASKNLSVSFTGFRNHTAASQVGLEYTIDLRDVLPEWVIFGVSAATGARFQKNNVKSWAFNSSDLQIDENKGLPPTASPDPVKGKIAIVVGLLVGSSILIAFVFAFFVRRRMKKSKEDEVEGLGFDTELNNEFKLGTGPRRFSYLELARSTGNFAENEKLGEGACGRKPIDYKAPEAQISLVQWVWELYGTGTLLDAADPRLGSDFEEEEIKCLMIVGLWCAHPESNLRPSMRQALQEISPTTSDDLCISDEATSASPTDLFIDDDLCIDLPDDLCIDPSQDFPGIDLCFYLISLDFSFL</sequence>
<proteinExistence type="predicted"/>